<keyword evidence="2" id="KW-0564">Palmitate</keyword>
<sequence length="500" mass="54606">MISTVKNCLALCLALLLAACSLAPNYERPGQDIPKEWRRVDLGSTPLYTDWWTRFNDPVLTFMIAEALSTNLDLAESLARIDSAAAQAGVATSQLFPTVSGNAQALAQSDSEKGPNAAAFTPQTGMSRSATNYQGSLNAAWELDFWGKYRNSYTALTDVLMNTVVGHEALLLSVAGQTARGYFTMLALDMQLATARRTLKSREDSFGIYTSRYRQGDITELDWQRARAEVEAARSQMHVTTVALDQAEAALAVLLGRSPRDIMERAVERGKTIHALPSPPVLPEGLPSALLERRPDVRAAEYMIMAYNAEIGAARTQLFPSISLTGVLGTLSAAVGNLFTGPAGVWNYGVTGSLPLLDFGRNWYTVKDAKARKKASVAVYRKTVQKAFQDIRTALTSQREADAIVRSMQLQVQSLRRAVEIARLQYDNGYSDYLTVLDAERQLFAAEMQLATGLRDRLEAVVSVCMALGGGWQDPKKSPACPVINTERLLDDVTGGPQRP</sequence>
<keyword evidence="2" id="KW-1134">Transmembrane beta strand</keyword>
<keyword evidence="2" id="KW-0449">Lipoprotein</keyword>
<dbReference type="InterPro" id="IPR010131">
    <property type="entry name" value="MdtP/NodT-like"/>
</dbReference>
<keyword evidence="2" id="KW-0732">Signal</keyword>
<dbReference type="GO" id="GO:0005886">
    <property type="term" value="C:plasma membrane"/>
    <property type="evidence" value="ECO:0007669"/>
    <property type="project" value="UniProtKB-SubCell"/>
</dbReference>
<dbReference type="EMBL" id="AP017368">
    <property type="protein sequence ID" value="BAV91792.1"/>
    <property type="molecule type" value="Genomic_DNA"/>
</dbReference>
<dbReference type="RefSeq" id="WP_096399325.1">
    <property type="nucleotide sequence ID" value="NZ_AP017368.1"/>
</dbReference>
<reference evidence="3 4" key="1">
    <citation type="journal article" date="2017" name="ISME J.">
        <title>Genome of 'Ca. Desulfovibrio trichonymphae', an H2-oxidizing bacterium in a tripartite symbiotic system within a protist cell in the termite gut.</title>
        <authorList>
            <person name="Kuwahara H."/>
            <person name="Yuki M."/>
            <person name="Izawa K."/>
            <person name="Ohkuma M."/>
            <person name="Hongoh Y."/>
        </authorList>
    </citation>
    <scope>NUCLEOTIDE SEQUENCE [LARGE SCALE GENOMIC DNA]</scope>
    <source>
        <strain evidence="3 4">Rs-N31</strain>
    </source>
</reference>
<dbReference type="AlphaFoldDB" id="A0A1J1E2Y9"/>
<protein>
    <submittedName>
        <fullName evidence="3">Multidrug efflux pump outer membrane subunit TolC</fullName>
    </submittedName>
</protein>
<evidence type="ECO:0000256" key="1">
    <source>
        <dbReference type="ARBA" id="ARBA00007613"/>
    </source>
</evidence>
<evidence type="ECO:0000313" key="4">
    <source>
        <dbReference type="Proteomes" id="UP000242645"/>
    </source>
</evidence>
<dbReference type="PANTHER" id="PTHR30203">
    <property type="entry name" value="OUTER MEMBRANE CATION EFFLUX PROTEIN"/>
    <property type="match status" value="1"/>
</dbReference>
<evidence type="ECO:0000313" key="3">
    <source>
        <dbReference type="EMBL" id="BAV91792.1"/>
    </source>
</evidence>
<dbReference type="Gene3D" id="2.20.200.10">
    <property type="entry name" value="Outer membrane efflux proteins (OEP)"/>
    <property type="match status" value="1"/>
</dbReference>
<keyword evidence="2" id="KW-0812">Transmembrane</keyword>
<name>A0A1J1E2Y9_9BACT</name>
<dbReference type="PANTHER" id="PTHR30203:SF33">
    <property type="entry name" value="BLR4455 PROTEIN"/>
    <property type="match status" value="1"/>
</dbReference>
<evidence type="ECO:0000256" key="2">
    <source>
        <dbReference type="RuleBase" id="RU362097"/>
    </source>
</evidence>
<comment type="subcellular location">
    <subcellularLocation>
        <location evidence="2">Cell membrane</location>
        <topology evidence="2">Lipid-anchor</topology>
    </subcellularLocation>
</comment>
<comment type="similarity">
    <text evidence="1 2">Belongs to the outer membrane factor (OMF) (TC 1.B.17) family.</text>
</comment>
<dbReference type="KEGG" id="dtr:RSDT_0280"/>
<dbReference type="GO" id="GO:0015562">
    <property type="term" value="F:efflux transmembrane transporter activity"/>
    <property type="evidence" value="ECO:0007669"/>
    <property type="project" value="InterPro"/>
</dbReference>
<keyword evidence="4" id="KW-1185">Reference proteome</keyword>
<keyword evidence="2" id="KW-0472">Membrane</keyword>
<dbReference type="Proteomes" id="UP000242645">
    <property type="component" value="Chromosome"/>
</dbReference>
<dbReference type="NCBIfam" id="TIGR01845">
    <property type="entry name" value="outer_NodT"/>
    <property type="match status" value="1"/>
</dbReference>
<accession>A0A1J1E2Y9</accession>
<feature type="signal peptide" evidence="2">
    <location>
        <begin position="1"/>
        <end position="23"/>
    </location>
</feature>
<feature type="chain" id="PRO_5009364397" evidence="2">
    <location>
        <begin position="24"/>
        <end position="500"/>
    </location>
</feature>
<dbReference type="Gene3D" id="1.20.1600.10">
    <property type="entry name" value="Outer membrane efflux proteins (OEP)"/>
    <property type="match status" value="1"/>
</dbReference>
<gene>
    <name evidence="3" type="primary">tolC2</name>
    <name evidence="3" type="ORF">RSDT_0280</name>
</gene>
<dbReference type="OrthoDB" id="9783163at2"/>
<dbReference type="Pfam" id="PF02321">
    <property type="entry name" value="OEP"/>
    <property type="match status" value="2"/>
</dbReference>
<dbReference type="PROSITE" id="PS51257">
    <property type="entry name" value="PROKAR_LIPOPROTEIN"/>
    <property type="match status" value="1"/>
</dbReference>
<proteinExistence type="inferred from homology"/>
<organism evidence="3 4">
    <name type="scientific">Candidatus Desulfovibrio trichonymphae</name>
    <dbReference type="NCBI Taxonomy" id="1725232"/>
    <lineage>
        <taxon>Bacteria</taxon>
        <taxon>Pseudomonadati</taxon>
        <taxon>Thermodesulfobacteriota</taxon>
        <taxon>Desulfovibrionia</taxon>
        <taxon>Desulfovibrionales</taxon>
        <taxon>Desulfovibrionaceae</taxon>
        <taxon>Desulfovibrio</taxon>
    </lineage>
</organism>
<dbReference type="InterPro" id="IPR003423">
    <property type="entry name" value="OMP_efflux"/>
</dbReference>
<dbReference type="SUPFAM" id="SSF56954">
    <property type="entry name" value="Outer membrane efflux proteins (OEP)"/>
    <property type="match status" value="1"/>
</dbReference>